<dbReference type="RefSeq" id="WP_075765427.1">
    <property type="nucleotide sequence ID" value="NZ_MJIL01000080.1"/>
</dbReference>
<protein>
    <recommendedName>
        <fullName evidence="2">Enoyl reductase (ER) domain-containing protein</fullName>
    </recommendedName>
</protein>
<dbReference type="Gene3D" id="3.90.180.10">
    <property type="entry name" value="Medium-chain alcohol dehydrogenases, catalytic domain"/>
    <property type="match status" value="1"/>
</dbReference>
<dbReference type="EMBL" id="MJIL01000080">
    <property type="protein sequence ID" value="OLQ74698.1"/>
    <property type="molecule type" value="Genomic_DNA"/>
</dbReference>
<sequence length="361" mass="39390">MQTMKAVRINECGSYEVLQYGDHPMPKFGEHDILVKVMSTAVSGWDIKYRNGDLLKKFEDKSLPGRKAYPLPQQPGREAAGEVIAIGSQVSQFSVGDRVLGLVHPEKPGDINAIRGLGNLSEGLDYPGHAMKGGNAQFIARPENYWMRIPDSVSYKDAAAGSWSYPTSHRIVVDRCSVKVGEYVFVTGASGGMGYATLQWAKLAGASVITTSRDADKRKVLLEQGADLVIDPNNPEQARNEIMEFTHQQGVEHAIEYTGNTTLQQLAYDVLRLGGNLCPVGGDVTSSGLPWGIMDLVAKEMTILGIRGSRLNDQRVYLEMLANGKISPAIATTLPLSEVQSAHKLVEEHKVVGKVMLDPWL</sequence>
<dbReference type="PANTHER" id="PTHR44154">
    <property type="entry name" value="QUINONE OXIDOREDUCTASE"/>
    <property type="match status" value="1"/>
</dbReference>
<organism evidence="3 4">
    <name type="scientific">Photobacterium proteolyticum</name>
    <dbReference type="NCBI Taxonomy" id="1903952"/>
    <lineage>
        <taxon>Bacteria</taxon>
        <taxon>Pseudomonadati</taxon>
        <taxon>Pseudomonadota</taxon>
        <taxon>Gammaproteobacteria</taxon>
        <taxon>Vibrionales</taxon>
        <taxon>Vibrionaceae</taxon>
        <taxon>Photobacterium</taxon>
    </lineage>
</organism>
<dbReference type="InterPro" id="IPR036291">
    <property type="entry name" value="NAD(P)-bd_dom_sf"/>
</dbReference>
<evidence type="ECO:0000313" key="4">
    <source>
        <dbReference type="Proteomes" id="UP000186905"/>
    </source>
</evidence>
<evidence type="ECO:0000256" key="1">
    <source>
        <dbReference type="ARBA" id="ARBA00022857"/>
    </source>
</evidence>
<feature type="domain" description="Enoyl reductase (ER)" evidence="2">
    <location>
        <begin position="13"/>
        <end position="357"/>
    </location>
</feature>
<evidence type="ECO:0000313" key="3">
    <source>
        <dbReference type="EMBL" id="OLQ74698.1"/>
    </source>
</evidence>
<dbReference type="Pfam" id="PF08240">
    <property type="entry name" value="ADH_N"/>
    <property type="match status" value="1"/>
</dbReference>
<dbReference type="InterPro" id="IPR011032">
    <property type="entry name" value="GroES-like_sf"/>
</dbReference>
<dbReference type="Proteomes" id="UP000186905">
    <property type="component" value="Unassembled WGS sequence"/>
</dbReference>
<keyword evidence="1" id="KW-0521">NADP</keyword>
<dbReference type="GO" id="GO:0016491">
    <property type="term" value="F:oxidoreductase activity"/>
    <property type="evidence" value="ECO:0007669"/>
    <property type="project" value="InterPro"/>
</dbReference>
<name>A0A1Q9GJV0_9GAMM</name>
<dbReference type="SUPFAM" id="SSF51735">
    <property type="entry name" value="NAD(P)-binding Rossmann-fold domains"/>
    <property type="match status" value="1"/>
</dbReference>
<accession>A0A1Q9GJV0</accession>
<dbReference type="STRING" id="1903952.BIT28_16155"/>
<dbReference type="InterPro" id="IPR013149">
    <property type="entry name" value="ADH-like_C"/>
</dbReference>
<dbReference type="SUPFAM" id="SSF50129">
    <property type="entry name" value="GroES-like"/>
    <property type="match status" value="1"/>
</dbReference>
<dbReference type="InterPro" id="IPR020843">
    <property type="entry name" value="ER"/>
</dbReference>
<comment type="caution">
    <text evidence="3">The sequence shown here is derived from an EMBL/GenBank/DDBJ whole genome shotgun (WGS) entry which is preliminary data.</text>
</comment>
<proteinExistence type="predicted"/>
<dbReference type="InterPro" id="IPR013154">
    <property type="entry name" value="ADH-like_N"/>
</dbReference>
<dbReference type="OrthoDB" id="9773078at2"/>
<dbReference type="InterPro" id="IPR051603">
    <property type="entry name" value="Zinc-ADH_QOR/CCCR"/>
</dbReference>
<dbReference type="Pfam" id="PF00107">
    <property type="entry name" value="ADH_zinc_N"/>
    <property type="match status" value="1"/>
</dbReference>
<reference evidence="3 4" key="1">
    <citation type="submission" date="2016-09" db="EMBL/GenBank/DDBJ databases">
        <title>Photobacterium proteolyticum sp. nov. a protease producing bacterium isolated from ocean sediments of Laizhou Bay.</title>
        <authorList>
            <person name="Li Y."/>
        </authorList>
    </citation>
    <scope>NUCLEOTIDE SEQUENCE [LARGE SCALE GENOMIC DNA]</scope>
    <source>
        <strain evidence="3 4">13-12</strain>
    </source>
</reference>
<keyword evidence="4" id="KW-1185">Reference proteome</keyword>
<evidence type="ECO:0000259" key="2">
    <source>
        <dbReference type="SMART" id="SM00829"/>
    </source>
</evidence>
<dbReference type="AlphaFoldDB" id="A0A1Q9GJV0"/>
<gene>
    <name evidence="3" type="ORF">BIT28_16155</name>
</gene>
<dbReference type="SMART" id="SM00829">
    <property type="entry name" value="PKS_ER"/>
    <property type="match status" value="1"/>
</dbReference>
<dbReference type="PANTHER" id="PTHR44154:SF1">
    <property type="entry name" value="QUINONE OXIDOREDUCTASE"/>
    <property type="match status" value="1"/>
</dbReference>